<accession>A0A7C4NMS3</accession>
<evidence type="ECO:0000313" key="2">
    <source>
        <dbReference type="EMBL" id="HGQ35224.1"/>
    </source>
</evidence>
<dbReference type="EMBL" id="DTBD01000043">
    <property type="protein sequence ID" value="HGQ64627.1"/>
    <property type="molecule type" value="Genomic_DNA"/>
</dbReference>
<comment type="caution">
    <text evidence="3">The sequence shown here is derived from an EMBL/GenBank/DDBJ whole genome shotgun (WGS) entry which is preliminary data.</text>
</comment>
<feature type="domain" description="ArnR1-like winged helix-turn-helix" evidence="1">
    <location>
        <begin position="22"/>
        <end position="101"/>
    </location>
</feature>
<dbReference type="Pfam" id="PF14947">
    <property type="entry name" value="HTH_45"/>
    <property type="match status" value="1"/>
</dbReference>
<dbReference type="InterPro" id="IPR036388">
    <property type="entry name" value="WH-like_DNA-bd_sf"/>
</dbReference>
<sequence length="107" mass="12088">MCISSPISSLQFSQGLQTMNKKRSKLLIVLDILETLMQGEINPTRLATIVNMPYDRLSGLLKELNEKGLVKITIIGKNKNVSITPKGVEVYEELKRIRELLEDYGLI</sequence>
<evidence type="ECO:0000313" key="3">
    <source>
        <dbReference type="EMBL" id="HGQ64627.1"/>
    </source>
</evidence>
<dbReference type="InterPro" id="IPR011991">
    <property type="entry name" value="ArsR-like_HTH"/>
</dbReference>
<gene>
    <name evidence="3" type="ORF">ENU08_05225</name>
    <name evidence="2" type="ORF">ENU41_00900</name>
</gene>
<dbReference type="InterPro" id="IPR038723">
    <property type="entry name" value="ArnR1-like_HTH"/>
</dbReference>
<dbReference type="Gene3D" id="1.10.10.10">
    <property type="entry name" value="Winged helix-like DNA-binding domain superfamily/Winged helix DNA-binding domain"/>
    <property type="match status" value="1"/>
</dbReference>
<name>A0A7C4NMS3_9CREN</name>
<proteinExistence type="predicted"/>
<dbReference type="InterPro" id="IPR036390">
    <property type="entry name" value="WH_DNA-bd_sf"/>
</dbReference>
<evidence type="ECO:0000259" key="1">
    <source>
        <dbReference type="Pfam" id="PF14947"/>
    </source>
</evidence>
<protein>
    <recommendedName>
        <fullName evidence="1">ArnR1-like winged helix-turn-helix domain-containing protein</fullName>
    </recommendedName>
</protein>
<dbReference type="EMBL" id="DTCK01000008">
    <property type="protein sequence ID" value="HGQ35224.1"/>
    <property type="molecule type" value="Genomic_DNA"/>
</dbReference>
<organism evidence="3">
    <name type="scientific">Ignisphaera aggregans</name>
    <dbReference type="NCBI Taxonomy" id="334771"/>
    <lineage>
        <taxon>Archaea</taxon>
        <taxon>Thermoproteota</taxon>
        <taxon>Thermoprotei</taxon>
        <taxon>Desulfurococcales</taxon>
        <taxon>Desulfurococcaceae</taxon>
        <taxon>Ignisphaera</taxon>
    </lineage>
</organism>
<dbReference type="CDD" id="cd00090">
    <property type="entry name" value="HTH_ARSR"/>
    <property type="match status" value="1"/>
</dbReference>
<dbReference type="AlphaFoldDB" id="A0A7C4NMS3"/>
<reference evidence="3" key="1">
    <citation type="journal article" date="2020" name="mSystems">
        <title>Genome- and Community-Level Interaction Insights into Carbon Utilization and Element Cycling Functions of Hydrothermarchaeota in Hydrothermal Sediment.</title>
        <authorList>
            <person name="Zhou Z."/>
            <person name="Liu Y."/>
            <person name="Xu W."/>
            <person name="Pan J."/>
            <person name="Luo Z.H."/>
            <person name="Li M."/>
        </authorList>
    </citation>
    <scope>NUCLEOTIDE SEQUENCE [LARGE SCALE GENOMIC DNA]</scope>
    <source>
        <strain evidence="3">SpSt-637</strain>
        <strain evidence="2">SpSt-667</strain>
    </source>
</reference>
<dbReference type="SUPFAM" id="SSF46785">
    <property type="entry name" value="Winged helix' DNA-binding domain"/>
    <property type="match status" value="1"/>
</dbReference>